<dbReference type="Proteomes" id="UP000034883">
    <property type="component" value="Chromosome"/>
</dbReference>
<dbReference type="OrthoDB" id="9815657at2"/>
<dbReference type="PROSITE" id="PS51257">
    <property type="entry name" value="PROKAR_LIPOPROTEIN"/>
    <property type="match status" value="1"/>
</dbReference>
<organism evidence="2 3">
    <name type="scientific">Sandaracinus amylolyticus</name>
    <dbReference type="NCBI Taxonomy" id="927083"/>
    <lineage>
        <taxon>Bacteria</taxon>
        <taxon>Pseudomonadati</taxon>
        <taxon>Myxococcota</taxon>
        <taxon>Polyangia</taxon>
        <taxon>Polyangiales</taxon>
        <taxon>Sandaracinaceae</taxon>
        <taxon>Sandaracinus</taxon>
    </lineage>
</organism>
<keyword evidence="3" id="KW-1185">Reference proteome</keyword>
<dbReference type="EMBL" id="CP011125">
    <property type="protein sequence ID" value="AKF07494.1"/>
    <property type="molecule type" value="Genomic_DNA"/>
</dbReference>
<protein>
    <recommendedName>
        <fullName evidence="4">TolB protein</fullName>
    </recommendedName>
</protein>
<dbReference type="KEGG" id="samy:DB32_004643"/>
<evidence type="ECO:0000256" key="1">
    <source>
        <dbReference type="SAM" id="SignalP"/>
    </source>
</evidence>
<accession>A0A0F6SFT3</accession>
<evidence type="ECO:0000313" key="2">
    <source>
        <dbReference type="EMBL" id="AKF07494.1"/>
    </source>
</evidence>
<dbReference type="AlphaFoldDB" id="A0A0F6SFT3"/>
<evidence type="ECO:0000313" key="3">
    <source>
        <dbReference type="Proteomes" id="UP000034883"/>
    </source>
</evidence>
<evidence type="ECO:0008006" key="4">
    <source>
        <dbReference type="Google" id="ProtNLM"/>
    </source>
</evidence>
<proteinExistence type="predicted"/>
<reference evidence="2 3" key="1">
    <citation type="submission" date="2015-03" db="EMBL/GenBank/DDBJ databases">
        <title>Genome assembly of Sandaracinus amylolyticus DSM 53668.</title>
        <authorList>
            <person name="Sharma G."/>
            <person name="Subramanian S."/>
        </authorList>
    </citation>
    <scope>NUCLEOTIDE SEQUENCE [LARGE SCALE GENOMIC DNA]</scope>
    <source>
        <strain evidence="2 3">DSM 53668</strain>
    </source>
</reference>
<gene>
    <name evidence="2" type="ORF">DB32_004643</name>
</gene>
<dbReference type="Gene3D" id="2.120.10.30">
    <property type="entry name" value="TolB, C-terminal domain"/>
    <property type="match status" value="1"/>
</dbReference>
<sequence>MVRTAILSCLVLALAACSRPDAPAAHEAAPLLDEGEVLLDRREDGATLIGRLAPVPEDSDADRVLTLGTSGLDGSLDGASVLDARFVAGGLVVLRADHVLVAHRDGATIELDTQVEGPLSIAGTRVAYVRGEFPELELAIADARSGQARALTQGMAPAWSPALSPDATEIVFVSGVRGSPLLYRVDTRGGAPRALPPSERFPTAPVAPRWTADGTLHFEDERGPATLLIGEGDGVLEGAR</sequence>
<dbReference type="STRING" id="927083.DB32_004643"/>
<name>A0A0F6SFT3_9BACT</name>
<dbReference type="InterPro" id="IPR011042">
    <property type="entry name" value="6-blade_b-propeller_TolB-like"/>
</dbReference>
<feature type="signal peptide" evidence="1">
    <location>
        <begin position="1"/>
        <end position="24"/>
    </location>
</feature>
<dbReference type="RefSeq" id="WP_053234745.1">
    <property type="nucleotide sequence ID" value="NZ_CP011125.1"/>
</dbReference>
<feature type="chain" id="PRO_5002509820" description="TolB protein" evidence="1">
    <location>
        <begin position="25"/>
        <end position="240"/>
    </location>
</feature>
<dbReference type="SUPFAM" id="SSF69304">
    <property type="entry name" value="Tricorn protease N-terminal domain"/>
    <property type="match status" value="1"/>
</dbReference>
<keyword evidence="1" id="KW-0732">Signal</keyword>